<keyword evidence="3" id="KW-1185">Reference proteome</keyword>
<protein>
    <submittedName>
        <fullName evidence="2">Uncharacterized protein</fullName>
    </submittedName>
</protein>
<evidence type="ECO:0000313" key="3">
    <source>
        <dbReference type="Proteomes" id="UP000053199"/>
    </source>
</evidence>
<dbReference type="Proteomes" id="UP000053199">
    <property type="component" value="Unassembled WGS sequence"/>
</dbReference>
<dbReference type="OrthoDB" id="4947318at2"/>
<evidence type="ECO:0000313" key="2">
    <source>
        <dbReference type="EMBL" id="KSU79168.1"/>
    </source>
</evidence>
<reference evidence="2 3" key="1">
    <citation type="journal article" date="2014" name="Arch. Microbiol.">
        <title>Arthrobacter enclensis sp. nov., isolated from sediment sample.</title>
        <authorList>
            <person name="Dastager S.G."/>
            <person name="Liu Q."/>
            <person name="Tang S.K."/>
            <person name="Krishnamurthi S."/>
            <person name="Lee J.C."/>
            <person name="Li W.J."/>
        </authorList>
    </citation>
    <scope>NUCLEOTIDE SEQUENCE [LARGE SCALE GENOMIC DNA]</scope>
    <source>
        <strain evidence="2 3">NIO-1008</strain>
    </source>
</reference>
<evidence type="ECO:0000256" key="1">
    <source>
        <dbReference type="SAM" id="MobiDB-lite"/>
    </source>
</evidence>
<comment type="caution">
    <text evidence="2">The sequence shown here is derived from an EMBL/GenBank/DDBJ whole genome shotgun (WGS) entry which is preliminary data.</text>
</comment>
<dbReference type="STRING" id="993070.AS031_03855"/>
<accession>A0A0V8IXF8</accession>
<dbReference type="RefSeq" id="WP_058266772.1">
    <property type="nucleotide sequence ID" value="NZ_FMAZ01000001.1"/>
</dbReference>
<dbReference type="EMBL" id="LNQM01000001">
    <property type="protein sequence ID" value="KSU79168.1"/>
    <property type="molecule type" value="Genomic_DNA"/>
</dbReference>
<sequence length="110" mass="11708">MKISVERTGGIAAITRVWTVEATSESAMNQWQPLVEACPWDTVPRTPGAAAREFADAQPDRFIYSIRAGGRRAALPERAVTGPWRVLVDSARAAAEQERPAGNGTGSTGG</sequence>
<gene>
    <name evidence="2" type="ORF">AS031_03855</name>
</gene>
<dbReference type="AlphaFoldDB" id="A0A0V8IXF8"/>
<organism evidence="2 3">
    <name type="scientific">Pseudarthrobacter enclensis</name>
    <dbReference type="NCBI Taxonomy" id="993070"/>
    <lineage>
        <taxon>Bacteria</taxon>
        <taxon>Bacillati</taxon>
        <taxon>Actinomycetota</taxon>
        <taxon>Actinomycetes</taxon>
        <taxon>Micrococcales</taxon>
        <taxon>Micrococcaceae</taxon>
        <taxon>Pseudarthrobacter</taxon>
    </lineage>
</organism>
<proteinExistence type="predicted"/>
<name>A0A0V8IXF8_9MICC</name>
<feature type="region of interest" description="Disordered" evidence="1">
    <location>
        <begin position="91"/>
        <end position="110"/>
    </location>
</feature>